<dbReference type="PANTHER" id="PTHR45566">
    <property type="entry name" value="HTH-TYPE TRANSCRIPTIONAL REGULATOR YHJB-RELATED"/>
    <property type="match status" value="1"/>
</dbReference>
<dbReference type="InterPro" id="IPR058245">
    <property type="entry name" value="NreC/VraR/RcsB-like_REC"/>
</dbReference>
<dbReference type="GO" id="GO:0000160">
    <property type="term" value="P:phosphorelay signal transduction system"/>
    <property type="evidence" value="ECO:0007669"/>
    <property type="project" value="InterPro"/>
</dbReference>
<dbReference type="PANTHER" id="PTHR45566:SF1">
    <property type="entry name" value="HTH-TYPE TRANSCRIPTIONAL REGULATOR YHJB-RELATED"/>
    <property type="match status" value="1"/>
</dbReference>
<dbReference type="Proteomes" id="UP000494365">
    <property type="component" value="Unassembled WGS sequence"/>
</dbReference>
<dbReference type="InterPro" id="IPR016032">
    <property type="entry name" value="Sig_transdc_resp-reg_C-effctor"/>
</dbReference>
<dbReference type="SUPFAM" id="SSF52172">
    <property type="entry name" value="CheY-like"/>
    <property type="match status" value="1"/>
</dbReference>
<dbReference type="SMART" id="SM00421">
    <property type="entry name" value="HTH_LUXR"/>
    <property type="match status" value="1"/>
</dbReference>
<keyword evidence="7" id="KW-1185">Reference proteome</keyword>
<proteinExistence type="predicted"/>
<organism evidence="6 7">
    <name type="scientific">Paraburkholderia ultramafica</name>
    <dbReference type="NCBI Taxonomy" id="1544867"/>
    <lineage>
        <taxon>Bacteria</taxon>
        <taxon>Pseudomonadati</taxon>
        <taxon>Pseudomonadota</taxon>
        <taxon>Betaproteobacteria</taxon>
        <taxon>Burkholderiales</taxon>
        <taxon>Burkholderiaceae</taxon>
        <taxon>Paraburkholderia</taxon>
    </lineage>
</organism>
<keyword evidence="1 3" id="KW-0597">Phosphoprotein</keyword>
<dbReference type="CDD" id="cd06170">
    <property type="entry name" value="LuxR_C_like"/>
    <property type="match status" value="1"/>
</dbReference>
<dbReference type="InterPro" id="IPR001789">
    <property type="entry name" value="Sig_transdc_resp-reg_receiver"/>
</dbReference>
<evidence type="ECO:0000259" key="4">
    <source>
        <dbReference type="PROSITE" id="PS50043"/>
    </source>
</evidence>
<keyword evidence="2" id="KW-0238">DNA-binding</keyword>
<protein>
    <submittedName>
        <fullName evidence="6">Transcriptional regulatory protein DegU</fullName>
    </submittedName>
</protein>
<sequence>MVTAMKILIVDDHPVFRDGISALLTQDSLDAVVLQAGSGAEALMLVNEHADLDVVLLDLMLPGAGGLQVITEVAELRPELPVIMLSSSEDPHDARDAFAHGALGYVPKSSSRYALLSAIKLVLNGELYVPTLVLDAGIDAPATVLAPASAAQEEGIAVLTQRQIEVLRLIGDGCPNKKIATGLGLSEKTVKAHITAIFKALKVANRTQAAAAGRKAGLI</sequence>
<feature type="modified residue" description="4-aspartylphosphate" evidence="3">
    <location>
        <position position="58"/>
    </location>
</feature>
<dbReference type="GO" id="GO:0003677">
    <property type="term" value="F:DNA binding"/>
    <property type="evidence" value="ECO:0007669"/>
    <property type="project" value="UniProtKB-KW"/>
</dbReference>
<dbReference type="GO" id="GO:0006355">
    <property type="term" value="P:regulation of DNA-templated transcription"/>
    <property type="evidence" value="ECO:0007669"/>
    <property type="project" value="InterPro"/>
</dbReference>
<dbReference type="CDD" id="cd17535">
    <property type="entry name" value="REC_NarL-like"/>
    <property type="match status" value="1"/>
</dbReference>
<evidence type="ECO:0000259" key="5">
    <source>
        <dbReference type="PROSITE" id="PS50110"/>
    </source>
</evidence>
<dbReference type="Pfam" id="PF00072">
    <property type="entry name" value="Response_reg"/>
    <property type="match status" value="1"/>
</dbReference>
<dbReference type="InterPro" id="IPR051015">
    <property type="entry name" value="EvgA-like"/>
</dbReference>
<dbReference type="SUPFAM" id="SSF46894">
    <property type="entry name" value="C-terminal effector domain of the bipartite response regulators"/>
    <property type="match status" value="1"/>
</dbReference>
<evidence type="ECO:0000313" key="7">
    <source>
        <dbReference type="Proteomes" id="UP000494365"/>
    </source>
</evidence>
<dbReference type="Gene3D" id="3.40.50.2300">
    <property type="match status" value="1"/>
</dbReference>
<feature type="domain" description="HTH luxR-type" evidence="4">
    <location>
        <begin position="152"/>
        <end position="217"/>
    </location>
</feature>
<evidence type="ECO:0000256" key="2">
    <source>
        <dbReference type="ARBA" id="ARBA00023125"/>
    </source>
</evidence>
<dbReference type="PROSITE" id="PS50043">
    <property type="entry name" value="HTH_LUXR_2"/>
    <property type="match status" value="1"/>
</dbReference>
<gene>
    <name evidence="6" type="primary">degU_1</name>
    <name evidence="6" type="ORF">LMG28614_03736</name>
</gene>
<evidence type="ECO:0000313" key="6">
    <source>
        <dbReference type="EMBL" id="CAB3793479.1"/>
    </source>
</evidence>
<name>A0A6S7D1F7_9BURK</name>
<dbReference type="SMART" id="SM00448">
    <property type="entry name" value="REC"/>
    <property type="match status" value="1"/>
</dbReference>
<dbReference type="InterPro" id="IPR011006">
    <property type="entry name" value="CheY-like_superfamily"/>
</dbReference>
<reference evidence="6 7" key="1">
    <citation type="submission" date="2020-04" db="EMBL/GenBank/DDBJ databases">
        <authorList>
            <person name="De Canck E."/>
        </authorList>
    </citation>
    <scope>NUCLEOTIDE SEQUENCE [LARGE SCALE GENOMIC DNA]</scope>
    <source>
        <strain evidence="6 7">LMG 28614</strain>
    </source>
</reference>
<accession>A0A6S7D1F7</accession>
<evidence type="ECO:0000256" key="1">
    <source>
        <dbReference type="ARBA" id="ARBA00022553"/>
    </source>
</evidence>
<dbReference type="EMBL" id="CADIKK010000016">
    <property type="protein sequence ID" value="CAB3793479.1"/>
    <property type="molecule type" value="Genomic_DNA"/>
</dbReference>
<dbReference type="Pfam" id="PF00196">
    <property type="entry name" value="GerE"/>
    <property type="match status" value="1"/>
</dbReference>
<dbReference type="PROSITE" id="PS50110">
    <property type="entry name" value="RESPONSE_REGULATORY"/>
    <property type="match status" value="1"/>
</dbReference>
<feature type="domain" description="Response regulatory" evidence="5">
    <location>
        <begin position="6"/>
        <end position="123"/>
    </location>
</feature>
<dbReference type="AlphaFoldDB" id="A0A6S7D1F7"/>
<dbReference type="InterPro" id="IPR000792">
    <property type="entry name" value="Tscrpt_reg_LuxR_C"/>
</dbReference>
<evidence type="ECO:0000256" key="3">
    <source>
        <dbReference type="PROSITE-ProRule" id="PRU00169"/>
    </source>
</evidence>
<dbReference type="PRINTS" id="PR00038">
    <property type="entry name" value="HTHLUXR"/>
</dbReference>